<protein>
    <recommendedName>
        <fullName evidence="4">DUF4003 domain-containing protein</fullName>
    </recommendedName>
</protein>
<keyword evidence="1" id="KW-1133">Transmembrane helix</keyword>
<dbReference type="Pfam" id="PF13170">
    <property type="entry name" value="DUF4003"/>
    <property type="match status" value="1"/>
</dbReference>
<evidence type="ECO:0008006" key="4">
    <source>
        <dbReference type="Google" id="ProtNLM"/>
    </source>
</evidence>
<reference evidence="2 3" key="1">
    <citation type="journal article" date="2014" name="Genome Announc.">
        <title>Draft genome sequences of the altered schaedler flora, a defined bacterial community from gnotobiotic mice.</title>
        <authorList>
            <person name="Wannemuehler M.J."/>
            <person name="Overstreet A.M."/>
            <person name="Ward D.V."/>
            <person name="Phillips G.J."/>
        </authorList>
    </citation>
    <scope>NUCLEOTIDE SEQUENCE [LARGE SCALE GENOMIC DNA]</scope>
    <source>
        <strain evidence="2 3">ASF492</strain>
    </source>
</reference>
<gene>
    <name evidence="2" type="ORF">C823_03174</name>
</gene>
<comment type="caution">
    <text evidence="2">The sequence shown here is derived from an EMBL/GenBank/DDBJ whole genome shotgun (WGS) entry which is preliminary data.</text>
</comment>
<dbReference type="OrthoDB" id="1778393at2"/>
<evidence type="ECO:0000256" key="1">
    <source>
        <dbReference type="SAM" id="Phobius"/>
    </source>
</evidence>
<sequence>MKDESKKDCEMLIRNRDVFREAFMWEDGLKCLAGAGIFTMGDQIADVDMLKQCKKLISKKVSAFSNFAGAVRVPVAAILATSDEPERLMEQGLEVYKRLKKDFWSSPYLPMAAMMIAQMAEEERYEQVAVRTRTIYKRIQAEHPFLTSMEDSPLCALLALSNKSDDELIFDMEKCYNTLKSEFMIGNAVQSLTHVLALFDEPAELKCEKTMQLYHTLKDSGRKYGTNYELPTLGALAMTNVPIKEIVQEMIEIDGWLSKQKGFGLWSNVTQKQRLLYAGMLAQKDCIRADAVQTTAINSAVAMILAQQIVFCAIIISSVTLHSSGSSNN</sequence>
<evidence type="ECO:0000313" key="2">
    <source>
        <dbReference type="EMBL" id="EMZ24489.1"/>
    </source>
</evidence>
<dbReference type="STRING" id="1235802.C823_03174"/>
<organism evidence="2 3">
    <name type="scientific">Eubacterium plexicaudatum ASF492</name>
    <dbReference type="NCBI Taxonomy" id="1235802"/>
    <lineage>
        <taxon>Bacteria</taxon>
        <taxon>Bacillati</taxon>
        <taxon>Bacillota</taxon>
        <taxon>Clostridia</taxon>
        <taxon>Eubacteriales</taxon>
        <taxon>Eubacteriaceae</taxon>
        <taxon>Eubacterium</taxon>
    </lineage>
</organism>
<accession>N2AJB5</accession>
<keyword evidence="3" id="KW-1185">Reference proteome</keyword>
<dbReference type="EMBL" id="AQFT01000096">
    <property type="protein sequence ID" value="EMZ24489.1"/>
    <property type="molecule type" value="Genomic_DNA"/>
</dbReference>
<evidence type="ECO:0000313" key="3">
    <source>
        <dbReference type="Proteomes" id="UP000012589"/>
    </source>
</evidence>
<keyword evidence="1" id="KW-0472">Membrane</keyword>
<dbReference type="eggNOG" id="ENOG502Z8IC">
    <property type="taxonomic scope" value="Bacteria"/>
</dbReference>
<dbReference type="Proteomes" id="UP000012589">
    <property type="component" value="Unassembled WGS sequence"/>
</dbReference>
<dbReference type="InterPro" id="IPR025062">
    <property type="entry name" value="DUF4003"/>
</dbReference>
<name>N2AJB5_9FIRM</name>
<feature type="transmembrane region" description="Helical" evidence="1">
    <location>
        <begin position="300"/>
        <end position="321"/>
    </location>
</feature>
<keyword evidence="1" id="KW-0812">Transmembrane</keyword>
<proteinExistence type="predicted"/>
<dbReference type="PATRIC" id="fig|1235802.3.peg.3357"/>
<dbReference type="HOGENOM" id="CLU_072519_0_0_9"/>
<dbReference type="AlphaFoldDB" id="N2AJB5"/>